<accession>A0A6M5YXI2</accession>
<dbReference type="AlphaFoldDB" id="A0A6M5YXI2"/>
<proteinExistence type="predicted"/>
<organism evidence="2 3">
    <name type="scientific">Frigoriglobus tundricola</name>
    <dbReference type="NCBI Taxonomy" id="2774151"/>
    <lineage>
        <taxon>Bacteria</taxon>
        <taxon>Pseudomonadati</taxon>
        <taxon>Planctomycetota</taxon>
        <taxon>Planctomycetia</taxon>
        <taxon>Gemmatales</taxon>
        <taxon>Gemmataceae</taxon>
        <taxon>Frigoriglobus</taxon>
    </lineage>
</organism>
<name>A0A6M5YXI2_9BACT</name>
<evidence type="ECO:0000313" key="3">
    <source>
        <dbReference type="Proteomes" id="UP000503447"/>
    </source>
</evidence>
<dbReference type="EMBL" id="CP053452">
    <property type="protein sequence ID" value="QJW97991.1"/>
    <property type="molecule type" value="Genomic_DNA"/>
</dbReference>
<evidence type="ECO:0000256" key="1">
    <source>
        <dbReference type="SAM" id="MobiDB-lite"/>
    </source>
</evidence>
<dbReference type="Proteomes" id="UP000503447">
    <property type="component" value="Chromosome"/>
</dbReference>
<sequence>MALPSADNGPSPPEASGERSDRLANLGTAGKTGSAAWEISTRSRFPRPTHPKERWQNGLCRGRPELYARRFRPLSR</sequence>
<protein>
    <submittedName>
        <fullName evidence="2">Uncharacterized protein</fullName>
    </submittedName>
</protein>
<dbReference type="KEGG" id="ftj:FTUN_5571"/>
<keyword evidence="3" id="KW-1185">Reference proteome</keyword>
<feature type="region of interest" description="Disordered" evidence="1">
    <location>
        <begin position="1"/>
        <end position="57"/>
    </location>
</feature>
<gene>
    <name evidence="2" type="ORF">FTUN_5571</name>
</gene>
<evidence type="ECO:0000313" key="2">
    <source>
        <dbReference type="EMBL" id="QJW97991.1"/>
    </source>
</evidence>
<reference evidence="3" key="1">
    <citation type="submission" date="2020-05" db="EMBL/GenBank/DDBJ databases">
        <title>Frigoriglobus tundricola gen. nov., sp. nov., a psychrotolerant cellulolytic planctomycete of the family Gemmataceae with two divergent copies of 16S rRNA gene.</title>
        <authorList>
            <person name="Kulichevskaya I.S."/>
            <person name="Ivanova A.A."/>
            <person name="Naumoff D.G."/>
            <person name="Beletsky A.V."/>
            <person name="Rijpstra W.I.C."/>
            <person name="Sinninghe Damste J.S."/>
            <person name="Mardanov A.V."/>
            <person name="Ravin N.V."/>
            <person name="Dedysh S.N."/>
        </authorList>
    </citation>
    <scope>NUCLEOTIDE SEQUENCE [LARGE SCALE GENOMIC DNA]</scope>
    <source>
        <strain evidence="3">PL17</strain>
    </source>
</reference>